<dbReference type="PANTHER" id="PTHR33309">
    <property type="entry name" value="KERATIN, ULTRA HIGH-SULFUR MATRIX PROTEIN-LIKE"/>
    <property type="match status" value="1"/>
</dbReference>
<dbReference type="AlphaFoldDB" id="A0AAD9QCW3"/>
<dbReference type="Proteomes" id="UP001249851">
    <property type="component" value="Unassembled WGS sequence"/>
</dbReference>
<protein>
    <submittedName>
        <fullName evidence="2">Uncharacterized protein</fullName>
    </submittedName>
</protein>
<reference evidence="2" key="2">
    <citation type="journal article" date="2023" name="Science">
        <title>Genomic signatures of disease resistance in endangered staghorn corals.</title>
        <authorList>
            <person name="Vollmer S.V."/>
            <person name="Selwyn J.D."/>
            <person name="Despard B.A."/>
            <person name="Roesel C.L."/>
        </authorList>
    </citation>
    <scope>NUCLEOTIDE SEQUENCE</scope>
    <source>
        <strain evidence="2">K2</strain>
    </source>
</reference>
<accession>A0AAD9QCW3</accession>
<proteinExistence type="predicted"/>
<comment type="caution">
    <text evidence="2">The sequence shown here is derived from an EMBL/GenBank/DDBJ whole genome shotgun (WGS) entry which is preliminary data.</text>
</comment>
<dbReference type="PANTHER" id="PTHR33309:SF1">
    <property type="entry name" value="MYB_SANT-LIKE DNA-BINDING DOMAIN-CONTAINING PROTEIN"/>
    <property type="match status" value="1"/>
</dbReference>
<feature type="compositionally biased region" description="Basic and acidic residues" evidence="1">
    <location>
        <begin position="167"/>
        <end position="194"/>
    </location>
</feature>
<evidence type="ECO:0000313" key="3">
    <source>
        <dbReference type="Proteomes" id="UP001249851"/>
    </source>
</evidence>
<gene>
    <name evidence="2" type="ORF">P5673_018476</name>
</gene>
<name>A0AAD9QCW3_ACRCE</name>
<reference evidence="2" key="1">
    <citation type="journal article" date="2023" name="G3 (Bethesda)">
        <title>Whole genome assembly and annotation of the endangered Caribbean coral Acropora cervicornis.</title>
        <authorList>
            <person name="Selwyn J.D."/>
            <person name="Vollmer S.V."/>
        </authorList>
    </citation>
    <scope>NUCLEOTIDE SEQUENCE</scope>
    <source>
        <strain evidence="2">K2</strain>
    </source>
</reference>
<organism evidence="2 3">
    <name type="scientific">Acropora cervicornis</name>
    <name type="common">Staghorn coral</name>
    <dbReference type="NCBI Taxonomy" id="6130"/>
    <lineage>
        <taxon>Eukaryota</taxon>
        <taxon>Metazoa</taxon>
        <taxon>Cnidaria</taxon>
        <taxon>Anthozoa</taxon>
        <taxon>Hexacorallia</taxon>
        <taxon>Scleractinia</taxon>
        <taxon>Astrocoeniina</taxon>
        <taxon>Acroporidae</taxon>
        <taxon>Acropora</taxon>
    </lineage>
</organism>
<dbReference type="EMBL" id="JARQWQ010000042">
    <property type="protein sequence ID" value="KAK2558864.1"/>
    <property type="molecule type" value="Genomic_DNA"/>
</dbReference>
<sequence length="216" mass="24782">MAASDDQVQKSKPMEWSEEYDVLFLREILARNVFATKKGSPARGLAWEAVVDSLNEIHSPEFQLKDKKAVRERWNLLRKKFSKKMSEEEKASGISVEELTEKESLIEELVEREDTIHAKAESASKQHLKDNETADDISKKAMESLKETKKLNSDEGGASPKRRKSRRAEPLVDFLREKAALTAKLDNRSAKQQEQESQQQMMKAMILQQQQMNTAF</sequence>
<feature type="compositionally biased region" description="Basic and acidic residues" evidence="1">
    <location>
        <begin position="116"/>
        <end position="153"/>
    </location>
</feature>
<evidence type="ECO:0000256" key="1">
    <source>
        <dbReference type="SAM" id="MobiDB-lite"/>
    </source>
</evidence>
<evidence type="ECO:0000313" key="2">
    <source>
        <dbReference type="EMBL" id="KAK2558864.1"/>
    </source>
</evidence>
<keyword evidence="3" id="KW-1185">Reference proteome</keyword>
<feature type="region of interest" description="Disordered" evidence="1">
    <location>
        <begin position="116"/>
        <end position="202"/>
    </location>
</feature>